<dbReference type="STRING" id="643648.Slip_2318"/>
<dbReference type="InterPro" id="IPR007759">
    <property type="entry name" value="Asxl_HARE-HTH"/>
</dbReference>
<dbReference type="RefSeq" id="WP_013176459.1">
    <property type="nucleotide sequence ID" value="NC_014220.1"/>
</dbReference>
<reference evidence="9" key="1">
    <citation type="journal article" date="2010" name="Stand. Genomic Sci.">
        <title>Complete genome sequence of Syntrophothermus lipocalidus type strain (TGB-C1T).</title>
        <authorList>
            <consortium name="US DOE Joint Genome Institute (JGI-PGF)"/>
            <person name="Djao O."/>
            <person name="Zhang X."/>
            <person name="Lucas S."/>
            <person name="Lapidus A."/>
            <person name="Glavina Del Rio T."/>
            <person name="Nolan M."/>
            <person name="Tice H."/>
            <person name="Cheng J."/>
            <person name="Han C."/>
            <person name="Tapia R."/>
            <person name="Goodwin L."/>
            <person name="Pitluck S."/>
            <person name="Liolios K."/>
            <person name="Ivanova N."/>
            <person name="Mavromatis K."/>
            <person name="Mikhailova N."/>
            <person name="Ovchinnikova G."/>
            <person name="Pati A."/>
            <person name="Brambilla E."/>
            <person name="Chen A."/>
            <person name="Palaniappan K."/>
            <person name="Land M."/>
            <person name="Hauser L."/>
            <person name="Chang Y."/>
            <person name="Jeffries C."/>
            <person name="Rohde M."/>
            <person name="Sikorski J."/>
            <person name="Spring S."/>
            <person name="Goker M."/>
            <person name="Detter J."/>
            <person name="Woyke T."/>
            <person name="Bristow J."/>
            <person name="Eisen J."/>
            <person name="Markowitz V."/>
            <person name="Hugenholtz P."/>
            <person name="Kyrpides N."/>
            <person name="Klenk H."/>
        </authorList>
    </citation>
    <scope>NUCLEOTIDE SEQUENCE [LARGE SCALE GENOMIC DNA]</scope>
    <source>
        <strain evidence="9">DSM 12680 / TGB-C1</strain>
    </source>
</reference>
<comment type="similarity">
    <text evidence="1">Belongs to the RpoE family.</text>
</comment>
<dbReference type="Gene3D" id="1.10.10.1250">
    <property type="entry name" value="RNA polymerase, subunit delta, N-terminal domain"/>
    <property type="match status" value="1"/>
</dbReference>
<sequence>MTAKKSEADWAYEVLRNREGPVYYRELVETVLQFMNREINPRNMAAVYTQINLDNRFGYMGDGYWALKVR</sequence>
<dbReference type="Proteomes" id="UP000000378">
    <property type="component" value="Chromosome"/>
</dbReference>
<keyword evidence="3" id="KW-0808">Transferase</keyword>
<dbReference type="NCBIfam" id="TIGR04567">
    <property type="entry name" value="RNAP_delt_lowGC"/>
    <property type="match status" value="1"/>
</dbReference>
<dbReference type="GO" id="GO:0016779">
    <property type="term" value="F:nucleotidyltransferase activity"/>
    <property type="evidence" value="ECO:0007669"/>
    <property type="project" value="UniProtKB-KW"/>
</dbReference>
<evidence type="ECO:0000313" key="8">
    <source>
        <dbReference type="EMBL" id="ADI03057.1"/>
    </source>
</evidence>
<dbReference type="EMBL" id="CP002048">
    <property type="protein sequence ID" value="ADI03057.1"/>
    <property type="molecule type" value="Genomic_DNA"/>
</dbReference>
<feature type="domain" description="HTH HARE-type" evidence="7">
    <location>
        <begin position="5"/>
        <end position="70"/>
    </location>
</feature>
<dbReference type="GO" id="GO:0000428">
    <property type="term" value="C:DNA-directed RNA polymerase complex"/>
    <property type="evidence" value="ECO:0007669"/>
    <property type="project" value="UniProtKB-KW"/>
</dbReference>
<dbReference type="OrthoDB" id="401223at2"/>
<reference evidence="8 9" key="2">
    <citation type="journal article" date="2010" name="Stand. Genomic Sci.">
        <title>Complete genome sequence of Syntrophothermus lipocalidus type strain (TGB-C1).</title>
        <authorList>
            <person name="Djao O.D."/>
            <person name="Zhang X."/>
            <person name="Lucas S."/>
            <person name="Lapidus A."/>
            <person name="Del Rio T.G."/>
            <person name="Nolan M."/>
            <person name="Tice H."/>
            <person name="Cheng J.F."/>
            <person name="Han C."/>
            <person name="Tapia R."/>
            <person name="Goodwin L."/>
            <person name="Pitluck S."/>
            <person name="Liolios K."/>
            <person name="Ivanova N."/>
            <person name="Mavromatis K."/>
            <person name="Mikhailova N."/>
            <person name="Ovchinnikova G."/>
            <person name="Pati A."/>
            <person name="Brambilla E."/>
            <person name="Chen A."/>
            <person name="Palaniappan K."/>
            <person name="Land M."/>
            <person name="Hauser L."/>
            <person name="Chang Y.J."/>
            <person name="Jeffries C.D."/>
            <person name="Rohde M."/>
            <person name="Sikorski J."/>
            <person name="Spring S."/>
            <person name="Goker M."/>
            <person name="Detter J.C."/>
            <person name="Woyke T."/>
            <person name="Bristow J."/>
            <person name="Eisen J.A."/>
            <person name="Markowitz V."/>
            <person name="Hugenholtz P."/>
            <person name="Kyrpides N.C."/>
            <person name="Klenk H.P."/>
        </authorList>
    </citation>
    <scope>NUCLEOTIDE SEQUENCE [LARGE SCALE GENOMIC DNA]</scope>
    <source>
        <strain evidence="9">DSM 12680 / TGB-C1</strain>
    </source>
</reference>
<keyword evidence="9" id="KW-1185">Reference proteome</keyword>
<evidence type="ECO:0000313" key="9">
    <source>
        <dbReference type="Proteomes" id="UP000000378"/>
    </source>
</evidence>
<keyword evidence="5" id="KW-0804">Transcription</keyword>
<accession>D7CK73</accession>
<gene>
    <name evidence="8" type="ordered locus">Slip_2318</name>
</gene>
<dbReference type="KEGG" id="slp:Slip_2318"/>
<dbReference type="InterPro" id="IPR038087">
    <property type="entry name" value="RNAP_delta_N_dom_sf"/>
</dbReference>
<evidence type="ECO:0000259" key="7">
    <source>
        <dbReference type="PROSITE" id="PS51913"/>
    </source>
</evidence>
<proteinExistence type="inferred from homology"/>
<evidence type="ECO:0000256" key="1">
    <source>
        <dbReference type="ARBA" id="ARBA00009828"/>
    </source>
</evidence>
<dbReference type="InterPro" id="IPR029757">
    <property type="entry name" value="RpoE"/>
</dbReference>
<evidence type="ECO:0000256" key="5">
    <source>
        <dbReference type="ARBA" id="ARBA00023163"/>
    </source>
</evidence>
<dbReference type="GO" id="GO:0006355">
    <property type="term" value="P:regulation of DNA-templated transcription"/>
    <property type="evidence" value="ECO:0007669"/>
    <property type="project" value="InterPro"/>
</dbReference>
<keyword evidence="4" id="KW-0548">Nucleotidyltransferase</keyword>
<evidence type="ECO:0000256" key="3">
    <source>
        <dbReference type="ARBA" id="ARBA00022679"/>
    </source>
</evidence>
<dbReference type="PROSITE" id="PS51913">
    <property type="entry name" value="HTH_HARE"/>
    <property type="match status" value="1"/>
</dbReference>
<dbReference type="GO" id="GO:0006351">
    <property type="term" value="P:DNA-templated transcription"/>
    <property type="evidence" value="ECO:0007669"/>
    <property type="project" value="InterPro"/>
</dbReference>
<dbReference type="eggNOG" id="COG3343">
    <property type="taxonomic scope" value="Bacteria"/>
</dbReference>
<protein>
    <recommendedName>
        <fullName evidence="6">RNAP delta factor</fullName>
    </recommendedName>
</protein>
<keyword evidence="2" id="KW-0240">DNA-directed RNA polymerase</keyword>
<evidence type="ECO:0000256" key="2">
    <source>
        <dbReference type="ARBA" id="ARBA00022478"/>
    </source>
</evidence>
<evidence type="ECO:0000256" key="6">
    <source>
        <dbReference type="ARBA" id="ARBA00031937"/>
    </source>
</evidence>
<organism evidence="8 9">
    <name type="scientific">Syntrophothermus lipocalidus (strain DSM 12680 / TGB-C1)</name>
    <dbReference type="NCBI Taxonomy" id="643648"/>
    <lineage>
        <taxon>Bacteria</taxon>
        <taxon>Bacillati</taxon>
        <taxon>Bacillota</taxon>
        <taxon>Clostridia</taxon>
        <taxon>Eubacteriales</taxon>
        <taxon>Syntrophomonadaceae</taxon>
        <taxon>Syntrophothermus</taxon>
    </lineage>
</organism>
<dbReference type="HOGENOM" id="CLU_2756431_0_0_9"/>
<name>D7CK73_SYNLT</name>
<dbReference type="AlphaFoldDB" id="D7CK73"/>
<evidence type="ECO:0000256" key="4">
    <source>
        <dbReference type="ARBA" id="ARBA00022695"/>
    </source>
</evidence>